<accession>A0ABW2ASR3</accession>
<organism evidence="7 8">
    <name type="scientific">Branchiibius cervicis</name>
    <dbReference type="NCBI Taxonomy" id="908252"/>
    <lineage>
        <taxon>Bacteria</taxon>
        <taxon>Bacillati</taxon>
        <taxon>Actinomycetota</taxon>
        <taxon>Actinomycetes</taxon>
        <taxon>Micrococcales</taxon>
        <taxon>Dermacoccaceae</taxon>
        <taxon>Branchiibius</taxon>
    </lineage>
</organism>
<comment type="caution">
    <text evidence="7">The sequence shown here is derived from an EMBL/GenBank/DDBJ whole genome shotgun (WGS) entry which is preliminary data.</text>
</comment>
<evidence type="ECO:0000256" key="2">
    <source>
        <dbReference type="ARBA" id="ARBA00011058"/>
    </source>
</evidence>
<comment type="subcellular location">
    <subcellularLocation>
        <location evidence="5">Cytoplasm</location>
    </subcellularLocation>
</comment>
<name>A0ABW2ASR3_9MICO</name>
<dbReference type="InterPro" id="IPR043519">
    <property type="entry name" value="NT_sf"/>
</dbReference>
<dbReference type="Gene3D" id="3.30.460.10">
    <property type="entry name" value="Beta Polymerase, domain 2"/>
    <property type="match status" value="1"/>
</dbReference>
<dbReference type="HAMAP" id="MF_00376">
    <property type="entry name" value="Dephospho_CoA_kinase"/>
    <property type="match status" value="1"/>
</dbReference>
<sequence>MLRIGLTGGIGSGKSTVAARLLERGAVVVDADRLAREVVEPGTPGLARIAATFGPSVIAQDGALDRAALGAVVFEDPAARRTLESITHPLIQARTRELFAAAPPEAVVVHDVPLLVELGMAPNYHLVMMVHADEQVRQDRLVSDRGMDPQAARSRIAAQAGVVQRRAVADVWLANHGSRDELAAAVDRVWDARLAPYNRNLLTGTRAALTGPARLVPPDPTWPAQAQRLINRLQHVLGDRAVQIDHIGSTSIPGLAAKDVIDLQVGVAQLVDADEPGFIADLAAAGFPRMAGNTWDSPKSWSPDVANWQKRFHGGSDPGRIVHVHVREIGSAGWTAALLFRDWLRAEAGERAAYVELKRSLAASSATTGEYAEAKEPWFDQAFERAREWSGHSGWQPS</sequence>
<comment type="function">
    <text evidence="5">Catalyzes the phosphorylation of the 3'-hydroxyl group of dephosphocoenzyme A to form coenzyme A.</text>
</comment>
<keyword evidence="8" id="KW-1185">Reference proteome</keyword>
<dbReference type="PROSITE" id="PS51219">
    <property type="entry name" value="DPCK"/>
    <property type="match status" value="1"/>
</dbReference>
<keyword evidence="4 5" id="KW-0067">ATP-binding</keyword>
<evidence type="ECO:0000256" key="6">
    <source>
        <dbReference type="NCBIfam" id="TIGR00152"/>
    </source>
</evidence>
<dbReference type="EC" id="2.7.1.24" evidence="5 6"/>
<comment type="similarity">
    <text evidence="1">In the N-terminal section; belongs to the CoaE family.</text>
</comment>
<dbReference type="CDD" id="cd02022">
    <property type="entry name" value="DPCK"/>
    <property type="match status" value="1"/>
</dbReference>
<reference evidence="8" key="1">
    <citation type="journal article" date="2019" name="Int. J. Syst. Evol. Microbiol.">
        <title>The Global Catalogue of Microorganisms (GCM) 10K type strain sequencing project: providing services to taxonomists for standard genome sequencing and annotation.</title>
        <authorList>
            <consortium name="The Broad Institute Genomics Platform"/>
            <consortium name="The Broad Institute Genome Sequencing Center for Infectious Disease"/>
            <person name="Wu L."/>
            <person name="Ma J."/>
        </authorList>
    </citation>
    <scope>NUCLEOTIDE SEQUENCE [LARGE SCALE GENOMIC DNA]</scope>
    <source>
        <strain evidence="8">NBRC 106593</strain>
    </source>
</reference>
<evidence type="ECO:0000256" key="3">
    <source>
        <dbReference type="ARBA" id="ARBA00022741"/>
    </source>
</evidence>
<comment type="similarity">
    <text evidence="5">Belongs to the CoaE family.</text>
</comment>
<keyword evidence="5 7" id="KW-0418">Kinase</keyword>
<proteinExistence type="inferred from homology"/>
<dbReference type="RefSeq" id="WP_377822016.1">
    <property type="nucleotide sequence ID" value="NZ_JBHSWJ010000002.1"/>
</dbReference>
<protein>
    <recommendedName>
        <fullName evidence="5 6">Dephospho-CoA kinase</fullName>
        <ecNumber evidence="5 6">2.7.1.24</ecNumber>
    </recommendedName>
    <alternativeName>
        <fullName evidence="5">Dephosphocoenzyme A kinase</fullName>
    </alternativeName>
</protein>
<comment type="similarity">
    <text evidence="2">In the C-terminal section; belongs to the UPF0157 (GrpB) family.</text>
</comment>
<keyword evidence="5" id="KW-0963">Cytoplasm</keyword>
<dbReference type="SUPFAM" id="SSF52540">
    <property type="entry name" value="P-loop containing nucleoside triphosphate hydrolases"/>
    <property type="match status" value="1"/>
</dbReference>
<evidence type="ECO:0000313" key="8">
    <source>
        <dbReference type="Proteomes" id="UP001596356"/>
    </source>
</evidence>
<comment type="catalytic activity">
    <reaction evidence="5">
        <text>3'-dephospho-CoA + ATP = ADP + CoA + H(+)</text>
        <dbReference type="Rhea" id="RHEA:18245"/>
        <dbReference type="ChEBI" id="CHEBI:15378"/>
        <dbReference type="ChEBI" id="CHEBI:30616"/>
        <dbReference type="ChEBI" id="CHEBI:57287"/>
        <dbReference type="ChEBI" id="CHEBI:57328"/>
        <dbReference type="ChEBI" id="CHEBI:456216"/>
        <dbReference type="EC" id="2.7.1.24"/>
    </reaction>
</comment>
<dbReference type="NCBIfam" id="NF002879">
    <property type="entry name" value="PRK03333.1"/>
    <property type="match status" value="1"/>
</dbReference>
<dbReference type="SUPFAM" id="SSF81301">
    <property type="entry name" value="Nucleotidyltransferase"/>
    <property type="match status" value="1"/>
</dbReference>
<dbReference type="InterPro" id="IPR001977">
    <property type="entry name" value="Depp_CoAkinase"/>
</dbReference>
<evidence type="ECO:0000256" key="4">
    <source>
        <dbReference type="ARBA" id="ARBA00022840"/>
    </source>
</evidence>
<keyword evidence="5" id="KW-0173">Coenzyme A biosynthesis</keyword>
<dbReference type="EMBL" id="JBHSWJ010000002">
    <property type="protein sequence ID" value="MFC6713908.1"/>
    <property type="molecule type" value="Genomic_DNA"/>
</dbReference>
<comment type="pathway">
    <text evidence="5">Cofactor biosynthesis; coenzyme A biosynthesis; CoA from (R)-pantothenate: step 5/5.</text>
</comment>
<evidence type="ECO:0000313" key="7">
    <source>
        <dbReference type="EMBL" id="MFC6713908.1"/>
    </source>
</evidence>
<keyword evidence="5 7" id="KW-0808">Transferase</keyword>
<dbReference type="GO" id="GO:0004140">
    <property type="term" value="F:dephospho-CoA kinase activity"/>
    <property type="evidence" value="ECO:0007669"/>
    <property type="project" value="UniProtKB-EC"/>
</dbReference>
<evidence type="ECO:0000256" key="1">
    <source>
        <dbReference type="ARBA" id="ARBA00008826"/>
    </source>
</evidence>
<dbReference type="Gene3D" id="3.40.50.300">
    <property type="entry name" value="P-loop containing nucleotide triphosphate hydrolases"/>
    <property type="match status" value="1"/>
</dbReference>
<gene>
    <name evidence="5 7" type="primary">coaE</name>
    <name evidence="7" type="ORF">ACFQBT_08780</name>
</gene>
<dbReference type="PANTHER" id="PTHR34822:SF1">
    <property type="entry name" value="GRPB FAMILY PROTEIN"/>
    <property type="match status" value="1"/>
</dbReference>
<dbReference type="InterPro" id="IPR007344">
    <property type="entry name" value="GrpB/CoaE"/>
</dbReference>
<dbReference type="NCBIfam" id="TIGR00152">
    <property type="entry name" value="dephospho-CoA kinase"/>
    <property type="match status" value="1"/>
</dbReference>
<feature type="binding site" evidence="5">
    <location>
        <begin position="11"/>
        <end position="16"/>
    </location>
    <ligand>
        <name>ATP</name>
        <dbReference type="ChEBI" id="CHEBI:30616"/>
    </ligand>
</feature>
<dbReference type="Pfam" id="PF01121">
    <property type="entry name" value="CoaE"/>
    <property type="match status" value="1"/>
</dbReference>
<dbReference type="Proteomes" id="UP001596356">
    <property type="component" value="Unassembled WGS sequence"/>
</dbReference>
<dbReference type="Pfam" id="PF04229">
    <property type="entry name" value="GrpB"/>
    <property type="match status" value="1"/>
</dbReference>
<keyword evidence="3 5" id="KW-0547">Nucleotide-binding</keyword>
<dbReference type="InterPro" id="IPR027417">
    <property type="entry name" value="P-loop_NTPase"/>
</dbReference>
<dbReference type="PANTHER" id="PTHR34822">
    <property type="entry name" value="GRPB DOMAIN PROTEIN (AFU_ORTHOLOGUE AFUA_1G01530)"/>
    <property type="match status" value="1"/>
</dbReference>
<evidence type="ECO:0000256" key="5">
    <source>
        <dbReference type="HAMAP-Rule" id="MF_00376"/>
    </source>
</evidence>